<dbReference type="Gene3D" id="2.60.120.650">
    <property type="entry name" value="Cupin"/>
    <property type="match status" value="1"/>
</dbReference>
<evidence type="ECO:0000256" key="2">
    <source>
        <dbReference type="SAM" id="Phobius"/>
    </source>
</evidence>
<protein>
    <recommendedName>
        <fullName evidence="5">Cupin-like domain-containing protein</fullName>
    </recommendedName>
</protein>
<dbReference type="InterPro" id="IPR050910">
    <property type="entry name" value="JMJD6_ArgDemeth/LysHydrox"/>
</dbReference>
<accession>A0AAN7SFJ5</accession>
<dbReference type="GO" id="GO:0016706">
    <property type="term" value="F:2-oxoglutarate-dependent dioxygenase activity"/>
    <property type="evidence" value="ECO:0007669"/>
    <property type="project" value="TreeGrafter"/>
</dbReference>
<dbReference type="EMBL" id="JARPUR010000004">
    <property type="protein sequence ID" value="KAK4876719.1"/>
    <property type="molecule type" value="Genomic_DNA"/>
</dbReference>
<gene>
    <name evidence="3" type="ORF">RN001_009225</name>
</gene>
<sequence length="609" mass="70130">MTVRENNEEILRIKNELSDLSKNILKSGIQLSELKVIASQTLEVQNSFSLKKICLISSIIVLVVCILYQCGIFEAILNYVLGIRCIIPNNYFVWEATRPISDCQFCMNVTEPIILLNLTREEFRKYAFSSKPIVIKNAFRHWPAMTVFDFKFFKSLYDNIDDAYRSVDEECQFLHFKSNFISLHDVFMMSEARVNNELGESSWYVGWGNCDPNVLTEMRKYYPKPHFLPVDSELSAKEYVFMGYDAGATMHLDFINRLMWQAQLRGTKTWYLKPSPECEDTCHSIMFLAEPGDAVLIDTRVWYHGTTIKPAKALEGVIHCSSVPLTARSEKSNRLVFPSQSDGSIIKNQESGLKQKLVNKVKSWSNKDKVSQQESPSTSNKTDHVLSTVFEDLSLNNSISKENIYRPEIFKARDSLESLLVTKTDKTDNLNVDLKTVPVQEVDVFEALHSDPILTLNNTTNTTVKQLAWDPWNKLGRKNKKDKRRKEKSPHTSSERCLNSPSYKQGKDHTSGDEPQSNTIESNQTIPRPQETYEYHPYKSNRKSVDFVNEVSVMYFTGDEIISKAMEPLKKELDQQIRNKEMRRGHVPCTLLNKKEVGVDDYMSAWFKK</sequence>
<dbReference type="PANTHER" id="PTHR12480">
    <property type="entry name" value="ARGININE DEMETHYLASE AND LYSYL-HYDROXYLASE JMJD"/>
    <property type="match status" value="1"/>
</dbReference>
<keyword evidence="2" id="KW-0812">Transmembrane</keyword>
<keyword evidence="2" id="KW-0472">Membrane</keyword>
<name>A0AAN7SFJ5_9COLE</name>
<evidence type="ECO:0000313" key="3">
    <source>
        <dbReference type="EMBL" id="KAK4876719.1"/>
    </source>
</evidence>
<feature type="region of interest" description="Disordered" evidence="1">
    <location>
        <begin position="475"/>
        <end position="530"/>
    </location>
</feature>
<keyword evidence="2" id="KW-1133">Transmembrane helix</keyword>
<dbReference type="PANTHER" id="PTHR12480:SF13">
    <property type="entry name" value="LD14533P"/>
    <property type="match status" value="1"/>
</dbReference>
<organism evidence="3 4">
    <name type="scientific">Aquatica leii</name>
    <dbReference type="NCBI Taxonomy" id="1421715"/>
    <lineage>
        <taxon>Eukaryota</taxon>
        <taxon>Metazoa</taxon>
        <taxon>Ecdysozoa</taxon>
        <taxon>Arthropoda</taxon>
        <taxon>Hexapoda</taxon>
        <taxon>Insecta</taxon>
        <taxon>Pterygota</taxon>
        <taxon>Neoptera</taxon>
        <taxon>Endopterygota</taxon>
        <taxon>Coleoptera</taxon>
        <taxon>Polyphaga</taxon>
        <taxon>Elateriformia</taxon>
        <taxon>Elateroidea</taxon>
        <taxon>Lampyridae</taxon>
        <taxon>Luciolinae</taxon>
        <taxon>Aquatica</taxon>
    </lineage>
</organism>
<evidence type="ECO:0000256" key="1">
    <source>
        <dbReference type="SAM" id="MobiDB-lite"/>
    </source>
</evidence>
<proteinExistence type="predicted"/>
<reference evidence="4" key="1">
    <citation type="submission" date="2023-01" db="EMBL/GenBank/DDBJ databases">
        <title>Key to firefly adult light organ development and bioluminescence: homeobox transcription factors regulate luciferase expression and transportation to peroxisome.</title>
        <authorList>
            <person name="Fu X."/>
        </authorList>
    </citation>
    <scope>NUCLEOTIDE SEQUENCE [LARGE SCALE GENOMIC DNA]</scope>
</reference>
<dbReference type="AlphaFoldDB" id="A0AAN7SFJ5"/>
<evidence type="ECO:0008006" key="5">
    <source>
        <dbReference type="Google" id="ProtNLM"/>
    </source>
</evidence>
<dbReference type="Proteomes" id="UP001353858">
    <property type="component" value="Unassembled WGS sequence"/>
</dbReference>
<comment type="caution">
    <text evidence="3">The sequence shown here is derived from an EMBL/GenBank/DDBJ whole genome shotgun (WGS) entry which is preliminary data.</text>
</comment>
<feature type="transmembrane region" description="Helical" evidence="2">
    <location>
        <begin position="53"/>
        <end position="81"/>
    </location>
</feature>
<feature type="compositionally biased region" description="Basic residues" evidence="1">
    <location>
        <begin position="475"/>
        <end position="488"/>
    </location>
</feature>
<keyword evidence="4" id="KW-1185">Reference proteome</keyword>
<evidence type="ECO:0000313" key="4">
    <source>
        <dbReference type="Proteomes" id="UP001353858"/>
    </source>
</evidence>
<feature type="compositionally biased region" description="Polar residues" evidence="1">
    <location>
        <begin position="513"/>
        <end position="527"/>
    </location>
</feature>
<dbReference type="SUPFAM" id="SSF51197">
    <property type="entry name" value="Clavaminate synthase-like"/>
    <property type="match status" value="1"/>
</dbReference>